<evidence type="ECO:0000313" key="2">
    <source>
        <dbReference type="Proteomes" id="UP001497644"/>
    </source>
</evidence>
<reference evidence="1" key="1">
    <citation type="submission" date="2024-04" db="EMBL/GenBank/DDBJ databases">
        <authorList>
            <consortium name="Molecular Ecology Group"/>
        </authorList>
    </citation>
    <scope>NUCLEOTIDE SEQUENCE</scope>
</reference>
<evidence type="ECO:0000313" key="1">
    <source>
        <dbReference type="EMBL" id="CAL1672221.1"/>
    </source>
</evidence>
<proteinExistence type="predicted"/>
<dbReference type="EMBL" id="CAXIPU020000468">
    <property type="protein sequence ID" value="CAL1672221.1"/>
    <property type="molecule type" value="Genomic_DNA"/>
</dbReference>
<dbReference type="PANTHER" id="PTHR47331">
    <property type="entry name" value="PHD-TYPE DOMAIN-CONTAINING PROTEIN"/>
    <property type="match status" value="1"/>
</dbReference>
<comment type="caution">
    <text evidence="1">The sequence shown here is derived from an EMBL/GenBank/DDBJ whole genome shotgun (WGS) entry which is preliminary data.</text>
</comment>
<dbReference type="Proteomes" id="UP001497644">
    <property type="component" value="Unassembled WGS sequence"/>
</dbReference>
<dbReference type="PANTHER" id="PTHR47331:SF5">
    <property type="entry name" value="RIBONUCLEASE H"/>
    <property type="match status" value="1"/>
</dbReference>
<keyword evidence="2" id="KW-1185">Reference proteome</keyword>
<dbReference type="AlphaFoldDB" id="A0AAV2MZ95"/>
<organism evidence="1 2">
    <name type="scientific">Lasius platythorax</name>
    <dbReference type="NCBI Taxonomy" id="488582"/>
    <lineage>
        <taxon>Eukaryota</taxon>
        <taxon>Metazoa</taxon>
        <taxon>Ecdysozoa</taxon>
        <taxon>Arthropoda</taxon>
        <taxon>Hexapoda</taxon>
        <taxon>Insecta</taxon>
        <taxon>Pterygota</taxon>
        <taxon>Neoptera</taxon>
        <taxon>Endopterygota</taxon>
        <taxon>Hymenoptera</taxon>
        <taxon>Apocrita</taxon>
        <taxon>Aculeata</taxon>
        <taxon>Formicoidea</taxon>
        <taxon>Formicidae</taxon>
        <taxon>Formicinae</taxon>
        <taxon>Lasius</taxon>
        <taxon>Lasius</taxon>
    </lineage>
</organism>
<name>A0AAV2MZ95_9HYME</name>
<protein>
    <submittedName>
        <fullName evidence="1">Uncharacterized protein</fullName>
    </submittedName>
</protein>
<gene>
    <name evidence="1" type="ORF">LPLAT_LOCUS6898</name>
</gene>
<accession>A0AAV2MZ95</accession>
<sequence length="229" mass="26324">MTNNWHHVSTHHNPADIISRGTNPQELASSKLWWNGPSWLAEDEQHWPIQPARTLEVIPEVRQVKYQIMMIQNQADAGLSYLLIQYSLFSKLTRIIFYCLRFIKNIRVKCTQKSVGALNADELNNGTKVLVRIAQQQDFACEIEKLKKNKSIPNHSCIVKLQPFLDKEGLLRVGGRLSNAPIPYEQRHPMILSHLNPLALLILRHRHFRVTCRSSITFSCVANSILDNL</sequence>